<dbReference type="OMA" id="ENRSSHR"/>
<organism evidence="2 3">
    <name type="scientific">Paramecium octaurelia</name>
    <dbReference type="NCBI Taxonomy" id="43137"/>
    <lineage>
        <taxon>Eukaryota</taxon>
        <taxon>Sar</taxon>
        <taxon>Alveolata</taxon>
        <taxon>Ciliophora</taxon>
        <taxon>Intramacronucleata</taxon>
        <taxon>Oligohymenophorea</taxon>
        <taxon>Peniculida</taxon>
        <taxon>Parameciidae</taxon>
        <taxon>Paramecium</taxon>
    </lineage>
</organism>
<evidence type="ECO:0000256" key="1">
    <source>
        <dbReference type="SAM" id="MobiDB-lite"/>
    </source>
</evidence>
<name>A0A8S1WXG3_PAROT</name>
<proteinExistence type="predicted"/>
<sequence length="87" mass="10519">MLPSIKSYKENRSSHRLNTEGTCRYPRSNSFLGQISREPIKQRLCKRDPLKELQSFDKEIKLLEQYEKKLDAAFIERLRVQLYWLKM</sequence>
<evidence type="ECO:0000313" key="3">
    <source>
        <dbReference type="Proteomes" id="UP000683925"/>
    </source>
</evidence>
<comment type="caution">
    <text evidence="2">The sequence shown here is derived from an EMBL/GenBank/DDBJ whole genome shotgun (WGS) entry which is preliminary data.</text>
</comment>
<accession>A0A8S1WXG3</accession>
<dbReference type="EMBL" id="CAJJDP010000107">
    <property type="protein sequence ID" value="CAD8194598.1"/>
    <property type="molecule type" value="Genomic_DNA"/>
</dbReference>
<keyword evidence="3" id="KW-1185">Reference proteome</keyword>
<protein>
    <submittedName>
        <fullName evidence="2">Uncharacterized protein</fullName>
    </submittedName>
</protein>
<gene>
    <name evidence="2" type="ORF">POCTA_138.1.T1070054</name>
</gene>
<dbReference type="Proteomes" id="UP000683925">
    <property type="component" value="Unassembled WGS sequence"/>
</dbReference>
<feature type="region of interest" description="Disordered" evidence="1">
    <location>
        <begin position="1"/>
        <end position="20"/>
    </location>
</feature>
<reference evidence="2" key="1">
    <citation type="submission" date="2021-01" db="EMBL/GenBank/DDBJ databases">
        <authorList>
            <consortium name="Genoscope - CEA"/>
            <person name="William W."/>
        </authorList>
    </citation>
    <scope>NUCLEOTIDE SEQUENCE</scope>
</reference>
<evidence type="ECO:0000313" key="2">
    <source>
        <dbReference type="EMBL" id="CAD8194598.1"/>
    </source>
</evidence>
<dbReference type="OrthoDB" id="10274475at2759"/>
<dbReference type="AlphaFoldDB" id="A0A8S1WXG3"/>